<dbReference type="SUPFAM" id="SSF46973">
    <property type="entry name" value="Enzyme IIa from lactose specific PTS, IIa-lac"/>
    <property type="match status" value="1"/>
</dbReference>
<keyword evidence="2" id="KW-0762">Sugar transport</keyword>
<sequence length="113" mass="12617">MKKVEEEPLNDDLDMLSMNILVHAGNTRDAVVKALEAIENKQFSIANEFLATAHQEIVIAHGLQTDTLQEEANGNQIRYSTLFCHAQDTLMTAQSELLIADHLEKIVVSITEK</sequence>
<dbReference type="InterPro" id="IPR003188">
    <property type="entry name" value="PTS_IIA_lac/cel"/>
</dbReference>
<evidence type="ECO:0000256" key="1">
    <source>
        <dbReference type="ARBA" id="ARBA00022448"/>
    </source>
</evidence>
<keyword evidence="3" id="KW-0808">Transferase</keyword>
<name>A0ABW1UJ57_9LACO</name>
<evidence type="ECO:0000256" key="5">
    <source>
        <dbReference type="PROSITE-ProRule" id="PRU00418"/>
    </source>
</evidence>
<keyword evidence="4" id="KW-0598">Phosphotransferase system</keyword>
<evidence type="ECO:0000313" key="7">
    <source>
        <dbReference type="Proteomes" id="UP001596227"/>
    </source>
</evidence>
<feature type="modified residue" description="Phosphohistidine; by HPr" evidence="5">
    <location>
        <position position="85"/>
    </location>
</feature>
<evidence type="ECO:0000256" key="3">
    <source>
        <dbReference type="ARBA" id="ARBA00022679"/>
    </source>
</evidence>
<dbReference type="EMBL" id="JBHSSB010000016">
    <property type="protein sequence ID" value="MFC6295289.1"/>
    <property type="molecule type" value="Genomic_DNA"/>
</dbReference>
<reference evidence="7" key="1">
    <citation type="journal article" date="2019" name="Int. J. Syst. Evol. Microbiol.">
        <title>The Global Catalogue of Microorganisms (GCM) 10K type strain sequencing project: providing services to taxonomists for standard genome sequencing and annotation.</title>
        <authorList>
            <consortium name="The Broad Institute Genomics Platform"/>
            <consortium name="The Broad Institute Genome Sequencing Center for Infectious Disease"/>
            <person name="Wu L."/>
            <person name="Ma J."/>
        </authorList>
    </citation>
    <scope>NUCLEOTIDE SEQUENCE [LARGE SCALE GENOMIC DNA]</scope>
    <source>
        <strain evidence="7">CCM 8934</strain>
    </source>
</reference>
<protein>
    <submittedName>
        <fullName evidence="6">PTS lactose/cellobiose transporter subunit IIA</fullName>
    </submittedName>
</protein>
<evidence type="ECO:0000256" key="2">
    <source>
        <dbReference type="ARBA" id="ARBA00022597"/>
    </source>
</evidence>
<dbReference type="Proteomes" id="UP001596227">
    <property type="component" value="Unassembled WGS sequence"/>
</dbReference>
<dbReference type="PANTHER" id="PTHR34382">
    <property type="entry name" value="PTS SYSTEM N,N'-DIACETYLCHITOBIOSE-SPECIFIC EIIA COMPONENT"/>
    <property type="match status" value="1"/>
</dbReference>
<evidence type="ECO:0000313" key="6">
    <source>
        <dbReference type="EMBL" id="MFC6295289.1"/>
    </source>
</evidence>
<dbReference type="PANTHER" id="PTHR34382:SF7">
    <property type="entry name" value="PTS SYSTEM N,N'-DIACETYLCHITOBIOSE-SPECIFIC EIIA COMPONENT"/>
    <property type="match status" value="1"/>
</dbReference>
<dbReference type="Gene3D" id="1.20.58.80">
    <property type="entry name" value="Phosphotransferase system, lactose/cellobiose-type IIA subunit"/>
    <property type="match status" value="1"/>
</dbReference>
<gene>
    <name evidence="6" type="ORF">ACFQH1_08740</name>
</gene>
<accession>A0ABW1UJ57</accession>
<organism evidence="6 7">
    <name type="scientific">Lactiplantibacillus daoliensis</name>
    <dbReference type="NCBI Taxonomy" id="2559916"/>
    <lineage>
        <taxon>Bacteria</taxon>
        <taxon>Bacillati</taxon>
        <taxon>Bacillota</taxon>
        <taxon>Bacilli</taxon>
        <taxon>Lactobacillales</taxon>
        <taxon>Lactobacillaceae</taxon>
        <taxon>Lactiplantibacillus</taxon>
    </lineage>
</organism>
<keyword evidence="7" id="KW-1185">Reference proteome</keyword>
<keyword evidence="1" id="KW-0813">Transport</keyword>
<comment type="caution">
    <text evidence="6">The sequence shown here is derived from an EMBL/GenBank/DDBJ whole genome shotgun (WGS) entry which is preliminary data.</text>
</comment>
<proteinExistence type="predicted"/>
<dbReference type="InterPro" id="IPR036542">
    <property type="entry name" value="PTS_IIA_lac/cel_sf"/>
</dbReference>
<evidence type="ECO:0000256" key="4">
    <source>
        <dbReference type="ARBA" id="ARBA00022683"/>
    </source>
</evidence>
<dbReference type="Pfam" id="PF02255">
    <property type="entry name" value="PTS_IIA"/>
    <property type="match status" value="1"/>
</dbReference>
<dbReference type="PROSITE" id="PS51095">
    <property type="entry name" value="PTS_EIIA_TYPE_3"/>
    <property type="match status" value="1"/>
</dbReference>
<dbReference type="PIRSF" id="PIRSF000699">
    <property type="entry name" value="PTS_IILac_III"/>
    <property type="match status" value="1"/>
</dbReference>
<dbReference type="RefSeq" id="WP_137607010.1">
    <property type="nucleotide sequence ID" value="NZ_BJDH01000003.1"/>
</dbReference>